<dbReference type="Gene3D" id="2.10.260.10">
    <property type="match status" value="1"/>
</dbReference>
<evidence type="ECO:0000256" key="1">
    <source>
        <dbReference type="SAM" id="MobiDB-lite"/>
    </source>
</evidence>
<feature type="region of interest" description="Disordered" evidence="1">
    <location>
        <begin position="65"/>
        <end position="87"/>
    </location>
</feature>
<organism evidence="3 4">
    <name type="scientific">Saline Natrinema sp. J7-1 virus 1</name>
    <dbReference type="NCBI Taxonomy" id="2847285"/>
    <lineage>
        <taxon>Viruses</taxon>
        <taxon>Singelaviria</taxon>
        <taxon>Helvetiavirae</taxon>
        <taxon>Dividoviricota</taxon>
        <taxon>Laserviricetes</taxon>
        <taxon>Halopanivirales</taxon>
        <taxon>Simuloviridae</taxon>
        <taxon>Yingchengvirus</taxon>
        <taxon>Yingchengvirus sinense</taxon>
        <taxon>Yingchengvirus SNJ1</taxon>
    </lineage>
</organism>
<dbReference type="GeneID" id="60339529"/>
<reference evidence="3 4" key="1">
    <citation type="journal article" date="2003" name="FEMS Microbiol. Lett.">
        <title>Characterization of a novel plasmid from extremely halophilic Archaea: nucleotide sequence and function analysis.</title>
        <authorList>
            <person name="Ye X."/>
            <person name="Ou J."/>
            <person name="Ni L."/>
            <person name="Shi W."/>
            <person name="Shen P."/>
        </authorList>
    </citation>
    <scope>NUCLEOTIDE SEQUENCE [LARGE SCALE GENOMIC DNA]</scope>
</reference>
<dbReference type="KEGG" id="vg:60339529"/>
<name>A0AAF0AJ74_9VIRU</name>
<evidence type="ECO:0000259" key="2">
    <source>
        <dbReference type="SMART" id="SM00966"/>
    </source>
</evidence>
<protein>
    <submittedName>
        <fullName evidence="3">AbrB/MazE/SpoVT family protein</fullName>
    </submittedName>
</protein>
<dbReference type="Proteomes" id="UP000052103">
    <property type="component" value="Segment"/>
</dbReference>
<dbReference type="SUPFAM" id="SSF89447">
    <property type="entry name" value="AbrB/MazE/MraZ-like"/>
    <property type="match status" value="1"/>
</dbReference>
<reference evidence="3 4" key="2">
    <citation type="journal article" date="2012" name="Virology">
        <title>Temperate membrane-containing halophilic archaeal virus SNJ1 has a circular dsDNA genome identical to that of plasmid pHH205.</title>
        <authorList>
            <person name="Zhang Z."/>
            <person name="Liu Y."/>
            <person name="Wang S."/>
            <person name="Yang D."/>
            <person name="Cheng Y."/>
            <person name="Hu J."/>
            <person name="Chen J."/>
            <person name="Mei Y."/>
            <person name="Shen P."/>
            <person name="Bamford D.H."/>
            <person name="Chen X."/>
        </authorList>
    </citation>
    <scope>NUCLEOTIDE SEQUENCE [LARGE SCALE GENOMIC DNA]</scope>
</reference>
<accession>A0AAF0AJ74</accession>
<keyword evidence="4" id="KW-1185">Reference proteome</keyword>
<dbReference type="EMBL" id="AY048850">
    <property type="protein sequence ID" value="WBE14018.1"/>
    <property type="molecule type" value="Genomic_DNA"/>
</dbReference>
<dbReference type="Pfam" id="PF04014">
    <property type="entry name" value="MazE_antitoxin"/>
    <property type="match status" value="1"/>
</dbReference>
<dbReference type="NCBIfam" id="TIGR01439">
    <property type="entry name" value="lp_hng_hel_AbrB"/>
    <property type="match status" value="1"/>
</dbReference>
<dbReference type="GO" id="GO:0003677">
    <property type="term" value="F:DNA binding"/>
    <property type="evidence" value="ECO:0007669"/>
    <property type="project" value="InterPro"/>
</dbReference>
<dbReference type="InterPro" id="IPR007159">
    <property type="entry name" value="SpoVT-AbrB_dom"/>
</dbReference>
<dbReference type="InterPro" id="IPR037914">
    <property type="entry name" value="SpoVT-AbrB_sf"/>
</dbReference>
<evidence type="ECO:0000313" key="4">
    <source>
        <dbReference type="Proteomes" id="UP000052103"/>
    </source>
</evidence>
<dbReference type="SMART" id="SM00966">
    <property type="entry name" value="SpoVT_AbrB"/>
    <property type="match status" value="1"/>
</dbReference>
<evidence type="ECO:0000313" key="3">
    <source>
        <dbReference type="EMBL" id="WBE14018.1"/>
    </source>
</evidence>
<feature type="domain" description="SpoVT-AbrB" evidence="2">
    <location>
        <begin position="16"/>
        <end position="62"/>
    </location>
</feature>
<sequence>MVQNEHVDMSPEIEETKVSSRGGVTVPSSVRNQLGIEEGDKLRWHLDDNGDLQIEVVHQQEGVFDNAEPIDMGETNAVDIKEEFGSE</sequence>
<feature type="region of interest" description="Disordered" evidence="1">
    <location>
        <begin position="1"/>
        <end position="27"/>
    </location>
</feature>
<feature type="compositionally biased region" description="Basic and acidic residues" evidence="1">
    <location>
        <begin position="1"/>
        <end position="18"/>
    </location>
</feature>
<proteinExistence type="predicted"/>
<dbReference type="RefSeq" id="YP_010581805.1">
    <property type="nucleotide sequence ID" value="NC_003158.2"/>
</dbReference>